<dbReference type="Gene3D" id="3.60.15.10">
    <property type="entry name" value="Ribonuclease Z/Hydroxyacylglutathione hydrolase-like"/>
    <property type="match status" value="1"/>
</dbReference>
<dbReference type="Proteomes" id="UP000001261">
    <property type="component" value="Unassembled WGS sequence"/>
</dbReference>
<dbReference type="AlphaFoldDB" id="J3KEJ0"/>
<protein>
    <recommendedName>
        <fullName evidence="11">Protein artemis</fullName>
    </recommendedName>
    <alternativeName>
        <fullName evidence="12">DNA cross-link repair 1C protein</fullName>
    </alternativeName>
</protein>
<dbReference type="GO" id="GO:0004519">
    <property type="term" value="F:endonuclease activity"/>
    <property type="evidence" value="ECO:0007669"/>
    <property type="project" value="UniProtKB-KW"/>
</dbReference>
<feature type="region of interest" description="Disordered" evidence="13">
    <location>
        <begin position="494"/>
        <end position="535"/>
    </location>
</feature>
<evidence type="ECO:0000256" key="4">
    <source>
        <dbReference type="ARBA" id="ARBA00022759"/>
    </source>
</evidence>
<evidence type="ECO:0000256" key="6">
    <source>
        <dbReference type="ARBA" id="ARBA00022801"/>
    </source>
</evidence>
<dbReference type="SUPFAM" id="SSF56281">
    <property type="entry name" value="Metallo-hydrolase/oxidoreductase"/>
    <property type="match status" value="1"/>
</dbReference>
<dbReference type="GO" id="GO:0036297">
    <property type="term" value="P:interstrand cross-link repair"/>
    <property type="evidence" value="ECO:0007669"/>
    <property type="project" value="TreeGrafter"/>
</dbReference>
<dbReference type="GO" id="GO:0006310">
    <property type="term" value="P:DNA recombination"/>
    <property type="evidence" value="ECO:0007669"/>
    <property type="project" value="UniProtKB-KW"/>
</dbReference>
<dbReference type="PANTHER" id="PTHR23240">
    <property type="entry name" value="DNA CROSS-LINK REPAIR PROTEIN PSO2/SNM1-RELATED"/>
    <property type="match status" value="1"/>
</dbReference>
<dbReference type="InterPro" id="IPR036866">
    <property type="entry name" value="RibonucZ/Hydroxyglut_hydro"/>
</dbReference>
<dbReference type="GO" id="GO:0000723">
    <property type="term" value="P:telomere maintenance"/>
    <property type="evidence" value="ECO:0007669"/>
    <property type="project" value="TreeGrafter"/>
</dbReference>
<sequence length="775" mass="86032">MSTFNGIVEEFPLIRIDYFRKNPDRPPPQACFLSHVHSDHLQGLESLRSPFVYCSAATRKILLCIEKYPHRMNFAKGILETRKQEYKHLAKLLRPIPLHVPTEIELTPGSTIRVTLFNANHCPGAVMFLIEGNGKAILYTGDVRAEPWWVESLIRNPILIPYTLGDCRLDRIYLDTTFAIKSDIYSAFPSKAEGIKELLHKVKAYPEDTIFYFRNWTFGYEDVWIALSAALNTKIHVDQYQLKLYQSLALPTSCELAVDEAPYLCGFTLGNSRISGCLTDQIDIKSVRIHSCEPGVVCSTISSRPSVYITPIVTRTQGGLDVLELGAGGGVGDLTQGHDLQFPDASVVERFVSLCSEYIQDSEKRQMIVDAATKAYESNSKSLSLEPFCVKEEDGMTLKNLVAMLCQGSKSSMLPGQSQPRANHLPNTIRFPYSRHSSYDELCSLVSAFRPKDVYPCTVDAGSWTESVSMENLFSHLCLGSIFAHDAEMRAIVKQDESRPRKKVRRNSDASSAAASTQRSNIDASFPQAASSPKSPQALEYPVIVLSSDSEGQNSQPEKGQPTKHLDFATADTDLSFSFPSQITSNLSLSQPDELSTSPGIRIQAIRQALEQKALNNEIDFFLGSSFTDSQAQSQPQGLFSPQYASSNLQHSSFAIPEENLEHAASDPDTQLQLLSDYEDTGDNYPPSSPLSISPSAFDPQDIIEMASDDDNKDNEIDPAQATTLPPSCQDRKASMLRRMHSRISAYRAAKHETWSTLYSLISAGNNHTVMDEEL</sequence>
<reference evidence="16" key="1">
    <citation type="journal article" date="2009" name="Genome Res.">
        <title>Comparative genomic analyses of the human fungal pathogens Coccidioides and their relatives.</title>
        <authorList>
            <person name="Sharpton T.J."/>
            <person name="Stajich J.E."/>
            <person name="Rounsley S.D."/>
            <person name="Gardner M.J."/>
            <person name="Wortman J.R."/>
            <person name="Jordar V.S."/>
            <person name="Maiti R."/>
            <person name="Kodira C.D."/>
            <person name="Neafsey D.E."/>
            <person name="Zeng Q."/>
            <person name="Hung C.-Y."/>
            <person name="McMahan C."/>
            <person name="Muszewska A."/>
            <person name="Grynberg M."/>
            <person name="Mandel M.A."/>
            <person name="Kellner E.M."/>
            <person name="Barker B.M."/>
            <person name="Galgiani J.N."/>
            <person name="Orbach M.J."/>
            <person name="Kirkland T.N."/>
            <person name="Cole G.T."/>
            <person name="Henn M.R."/>
            <person name="Birren B.W."/>
            <person name="Taylor J.W."/>
        </authorList>
    </citation>
    <scope>NUCLEOTIDE SEQUENCE [LARGE SCALE GENOMIC DNA]</scope>
    <source>
        <strain evidence="16">RS</strain>
    </source>
</reference>
<feature type="domain" description="DNA repair metallo-beta-lactamase" evidence="14">
    <location>
        <begin position="427"/>
        <end position="458"/>
    </location>
</feature>
<dbReference type="KEGG" id="cim:CIMG_04936"/>
<dbReference type="GO" id="GO:0035312">
    <property type="term" value="F:5'-3' DNA exonuclease activity"/>
    <property type="evidence" value="ECO:0007669"/>
    <property type="project" value="TreeGrafter"/>
</dbReference>
<keyword evidence="5" id="KW-0227">DNA damage</keyword>
<comment type="subcellular location">
    <subcellularLocation>
        <location evidence="1">Nucleus</location>
    </subcellularLocation>
</comment>
<dbReference type="GeneID" id="4564782"/>
<dbReference type="VEuPathDB" id="FungiDB:CIMG_04936"/>
<evidence type="ECO:0000313" key="15">
    <source>
        <dbReference type="EMBL" id="EAS33912.3"/>
    </source>
</evidence>
<keyword evidence="16" id="KW-1185">Reference proteome</keyword>
<dbReference type="PANTHER" id="PTHR23240:SF8">
    <property type="entry name" value="PROTEIN ARTEMIS"/>
    <property type="match status" value="1"/>
</dbReference>
<keyword evidence="4" id="KW-0255">Endonuclease</keyword>
<keyword evidence="7" id="KW-0269">Exonuclease</keyword>
<organism evidence="15 16">
    <name type="scientific">Coccidioides immitis (strain RS)</name>
    <name type="common">Valley fever fungus</name>
    <dbReference type="NCBI Taxonomy" id="246410"/>
    <lineage>
        <taxon>Eukaryota</taxon>
        <taxon>Fungi</taxon>
        <taxon>Dikarya</taxon>
        <taxon>Ascomycota</taxon>
        <taxon>Pezizomycotina</taxon>
        <taxon>Eurotiomycetes</taxon>
        <taxon>Eurotiomycetidae</taxon>
        <taxon>Onygenales</taxon>
        <taxon>Onygenaceae</taxon>
        <taxon>Coccidioides</taxon>
    </lineage>
</organism>
<dbReference type="Pfam" id="PF23023">
    <property type="entry name" value="Anti-Pycsar_Apyc1"/>
    <property type="match status" value="1"/>
</dbReference>
<dbReference type="STRING" id="246410.J3KEJ0"/>
<keyword evidence="10" id="KW-0539">Nucleus</keyword>
<feature type="region of interest" description="Disordered" evidence="13">
    <location>
        <begin position="677"/>
        <end position="697"/>
    </location>
</feature>
<evidence type="ECO:0000256" key="11">
    <source>
        <dbReference type="ARBA" id="ARBA00039759"/>
    </source>
</evidence>
<reference evidence="16" key="2">
    <citation type="journal article" date="2010" name="Genome Res.">
        <title>Population genomic sequencing of Coccidioides fungi reveals recent hybridization and transposon control.</title>
        <authorList>
            <person name="Neafsey D.E."/>
            <person name="Barker B.M."/>
            <person name="Sharpton T.J."/>
            <person name="Stajich J.E."/>
            <person name="Park D.J."/>
            <person name="Whiston E."/>
            <person name="Hung C.-Y."/>
            <person name="McMahan C."/>
            <person name="White J."/>
            <person name="Sykes S."/>
            <person name="Heiman D."/>
            <person name="Young S."/>
            <person name="Zeng Q."/>
            <person name="Abouelleil A."/>
            <person name="Aftuck L."/>
            <person name="Bessette D."/>
            <person name="Brown A."/>
            <person name="FitzGerald M."/>
            <person name="Lui A."/>
            <person name="Macdonald J.P."/>
            <person name="Priest M."/>
            <person name="Orbach M.J."/>
            <person name="Galgiani J.N."/>
            <person name="Kirkland T.N."/>
            <person name="Cole G.T."/>
            <person name="Birren B.W."/>
            <person name="Henn M.R."/>
            <person name="Taylor J.W."/>
            <person name="Rounsley S.D."/>
        </authorList>
    </citation>
    <scope>GENOME REANNOTATION</scope>
    <source>
        <strain evidence="16">RS</strain>
    </source>
</reference>
<dbReference type="Pfam" id="PF07522">
    <property type="entry name" value="DRMBL"/>
    <property type="match status" value="1"/>
</dbReference>
<evidence type="ECO:0000256" key="2">
    <source>
        <dbReference type="ARBA" id="ARBA00010304"/>
    </source>
</evidence>
<name>J3KEJ0_COCIM</name>
<keyword evidence="6" id="KW-0378">Hydrolase</keyword>
<dbReference type="GO" id="GO:0003684">
    <property type="term" value="F:damaged DNA binding"/>
    <property type="evidence" value="ECO:0007669"/>
    <property type="project" value="TreeGrafter"/>
</dbReference>
<keyword evidence="8" id="KW-0233">DNA recombination</keyword>
<evidence type="ECO:0000259" key="14">
    <source>
        <dbReference type="Pfam" id="PF07522"/>
    </source>
</evidence>
<dbReference type="InterPro" id="IPR011084">
    <property type="entry name" value="DRMBL"/>
</dbReference>
<evidence type="ECO:0000256" key="10">
    <source>
        <dbReference type="ARBA" id="ARBA00023242"/>
    </source>
</evidence>
<dbReference type="OrthoDB" id="5561659at2759"/>
<dbReference type="InParanoid" id="J3KEJ0"/>
<dbReference type="EMBL" id="GG704914">
    <property type="protein sequence ID" value="EAS33912.3"/>
    <property type="molecule type" value="Genomic_DNA"/>
</dbReference>
<gene>
    <name evidence="15" type="ORF">CIMG_04936</name>
</gene>
<evidence type="ECO:0000256" key="8">
    <source>
        <dbReference type="ARBA" id="ARBA00023172"/>
    </source>
</evidence>
<evidence type="ECO:0000256" key="1">
    <source>
        <dbReference type="ARBA" id="ARBA00004123"/>
    </source>
</evidence>
<evidence type="ECO:0000256" key="7">
    <source>
        <dbReference type="ARBA" id="ARBA00022839"/>
    </source>
</evidence>
<dbReference type="RefSeq" id="XP_001245495.2">
    <property type="nucleotide sequence ID" value="XM_001245494.2"/>
</dbReference>
<evidence type="ECO:0000256" key="13">
    <source>
        <dbReference type="SAM" id="MobiDB-lite"/>
    </source>
</evidence>
<dbReference type="GO" id="GO:0005634">
    <property type="term" value="C:nucleus"/>
    <property type="evidence" value="ECO:0007669"/>
    <property type="project" value="UniProtKB-SubCell"/>
</dbReference>
<accession>J3KEJ0</accession>
<feature type="region of interest" description="Disordered" evidence="13">
    <location>
        <begin position="708"/>
        <end position="727"/>
    </location>
</feature>
<dbReference type="OMA" id="SCYSELC"/>
<keyword evidence="3" id="KW-0540">Nuclease</keyword>
<evidence type="ECO:0000256" key="12">
    <source>
        <dbReference type="ARBA" id="ARBA00042677"/>
    </source>
</evidence>
<evidence type="ECO:0000256" key="3">
    <source>
        <dbReference type="ARBA" id="ARBA00022722"/>
    </source>
</evidence>
<evidence type="ECO:0000313" key="16">
    <source>
        <dbReference type="Proteomes" id="UP000001261"/>
    </source>
</evidence>
<proteinExistence type="inferred from homology"/>
<evidence type="ECO:0000256" key="5">
    <source>
        <dbReference type="ARBA" id="ARBA00022763"/>
    </source>
</evidence>
<feature type="compositionally biased region" description="Polar residues" evidence="13">
    <location>
        <begin position="517"/>
        <end position="535"/>
    </location>
</feature>
<dbReference type="GO" id="GO:0006303">
    <property type="term" value="P:double-strand break repair via nonhomologous end joining"/>
    <property type="evidence" value="ECO:0007669"/>
    <property type="project" value="TreeGrafter"/>
</dbReference>
<comment type="similarity">
    <text evidence="2">Belongs to the DNA repair metallo-beta-lactamase (DRMBL) family.</text>
</comment>
<evidence type="ECO:0000256" key="9">
    <source>
        <dbReference type="ARBA" id="ARBA00023204"/>
    </source>
</evidence>
<keyword evidence="9" id="KW-0234">DNA repair</keyword>